<comment type="caution">
    <text evidence="6">The sequence shown here is derived from an EMBL/GenBank/DDBJ whole genome shotgun (WGS) entry which is preliminary data.</text>
</comment>
<dbReference type="EMBL" id="JACOFX010000005">
    <property type="protein sequence ID" value="MBC3908436.1"/>
    <property type="molecule type" value="Genomic_DNA"/>
</dbReference>
<dbReference type="Gene3D" id="3.90.79.10">
    <property type="entry name" value="Nucleoside Triphosphate Pyrophosphohydrolase"/>
    <property type="match status" value="1"/>
</dbReference>
<sequence>MQIDVAVLIGRFQPFHNGHATLLQLALETAEEVVVILGSSFHARSTKNPFSWQERADMINATLSPADRDRVSYIAVRDYYDDARWSAAIRGKVERHFPYAKRIALIGHFKDASSYYLNRFPQWQLVAAEQLLAIDATVIRRVLFEAEDMRVSLDVIAHYLPLSIRQYLKAWSILPHYAVLVKEHAELLAYHESWKPAPYAPMFVTLDAVVKAAGHVLLVQRGGFPGKGLWALPGGFLDQNERLFQGAIRELFEETNLAVLASTLEHSLVDVKVFDHPGRSLRGRTITHAHFFDLQTEHLPDIRAADDAAQAAWVSIEKLEGMEEVFFDDHFHILDQFLNLTASEN</sequence>
<dbReference type="GO" id="GO:0016779">
    <property type="term" value="F:nucleotidyltransferase activity"/>
    <property type="evidence" value="ECO:0007669"/>
    <property type="project" value="UniProtKB-KW"/>
</dbReference>
<dbReference type="InterPro" id="IPR015797">
    <property type="entry name" value="NUDIX_hydrolase-like_dom_sf"/>
</dbReference>
<dbReference type="Pfam" id="PF01467">
    <property type="entry name" value="CTP_transf_like"/>
    <property type="match status" value="1"/>
</dbReference>
<dbReference type="CDD" id="cd18873">
    <property type="entry name" value="NUDIX_NadM_like"/>
    <property type="match status" value="1"/>
</dbReference>
<dbReference type="InterPro" id="IPR014729">
    <property type="entry name" value="Rossmann-like_a/b/a_fold"/>
</dbReference>
<dbReference type="SUPFAM" id="SSF55811">
    <property type="entry name" value="Nudix"/>
    <property type="match status" value="1"/>
</dbReference>
<evidence type="ECO:0000313" key="6">
    <source>
        <dbReference type="EMBL" id="MBC3908436.1"/>
    </source>
</evidence>
<evidence type="ECO:0000256" key="3">
    <source>
        <dbReference type="ARBA" id="ARBA00022695"/>
    </source>
</evidence>
<evidence type="ECO:0000256" key="2">
    <source>
        <dbReference type="ARBA" id="ARBA00022679"/>
    </source>
</evidence>
<dbReference type="PANTHER" id="PTHR21342">
    <property type="entry name" value="PHOSPHOPANTETHEINE ADENYLYLTRANSFERASE"/>
    <property type="match status" value="1"/>
</dbReference>
<dbReference type="InterPro" id="IPR020084">
    <property type="entry name" value="NUDIX_hydrolase_CS"/>
</dbReference>
<accession>A0ABR6Z9J0</accession>
<protein>
    <submittedName>
        <fullName evidence="6">Bifunctional nicotinamide-nucleotide adenylyltransferase/Nudix hydroxylase</fullName>
    </submittedName>
</protein>
<evidence type="ECO:0000256" key="1">
    <source>
        <dbReference type="ARBA" id="ARBA00001946"/>
    </source>
</evidence>
<dbReference type="PANTHER" id="PTHR21342:SF0">
    <property type="entry name" value="BIFUNCTIONAL NMN ADENYLYLTRANSFERASE_NUDIX HYDROLASE"/>
    <property type="match status" value="1"/>
</dbReference>
<name>A0ABR6Z9J0_9BURK</name>
<gene>
    <name evidence="6" type="ORF">H8L47_12785</name>
</gene>
<organism evidence="6 7">
    <name type="scientific">Undibacterium umbellatum</name>
    <dbReference type="NCBI Taxonomy" id="2762300"/>
    <lineage>
        <taxon>Bacteria</taxon>
        <taxon>Pseudomonadati</taxon>
        <taxon>Pseudomonadota</taxon>
        <taxon>Betaproteobacteria</taxon>
        <taxon>Burkholderiales</taxon>
        <taxon>Oxalobacteraceae</taxon>
        <taxon>Undibacterium</taxon>
    </lineage>
</organism>
<dbReference type="PROSITE" id="PS00893">
    <property type="entry name" value="NUDIX_BOX"/>
    <property type="match status" value="1"/>
</dbReference>
<dbReference type="Proteomes" id="UP000646911">
    <property type="component" value="Unassembled WGS sequence"/>
</dbReference>
<keyword evidence="4" id="KW-0378">Hydrolase</keyword>
<dbReference type="InterPro" id="IPR000086">
    <property type="entry name" value="NUDIX_hydrolase_dom"/>
</dbReference>
<reference evidence="6 7" key="1">
    <citation type="submission" date="2020-08" db="EMBL/GenBank/DDBJ databases">
        <title>Novel species isolated from subtropical streams in China.</title>
        <authorList>
            <person name="Lu H."/>
        </authorList>
    </citation>
    <scope>NUCLEOTIDE SEQUENCE [LARGE SCALE GENOMIC DNA]</scope>
    <source>
        <strain evidence="6 7">NL8W</strain>
    </source>
</reference>
<keyword evidence="3 6" id="KW-0548">Nucleotidyltransferase</keyword>
<evidence type="ECO:0000259" key="5">
    <source>
        <dbReference type="PROSITE" id="PS51462"/>
    </source>
</evidence>
<evidence type="ECO:0000313" key="7">
    <source>
        <dbReference type="Proteomes" id="UP000646911"/>
    </source>
</evidence>
<evidence type="ECO:0000256" key="4">
    <source>
        <dbReference type="ARBA" id="ARBA00022801"/>
    </source>
</evidence>
<dbReference type="InterPro" id="IPR004821">
    <property type="entry name" value="Cyt_trans-like"/>
</dbReference>
<feature type="domain" description="Nudix hydrolase" evidence="5">
    <location>
        <begin position="193"/>
        <end position="337"/>
    </location>
</feature>
<dbReference type="PROSITE" id="PS51462">
    <property type="entry name" value="NUDIX"/>
    <property type="match status" value="1"/>
</dbReference>
<proteinExistence type="predicted"/>
<dbReference type="Pfam" id="PF00293">
    <property type="entry name" value="NUDIX"/>
    <property type="match status" value="1"/>
</dbReference>
<dbReference type="NCBIfam" id="TIGR00125">
    <property type="entry name" value="cyt_tran_rel"/>
    <property type="match status" value="1"/>
</dbReference>
<keyword evidence="7" id="KW-1185">Reference proteome</keyword>
<dbReference type="SUPFAM" id="SSF52374">
    <property type="entry name" value="Nucleotidylyl transferase"/>
    <property type="match status" value="1"/>
</dbReference>
<comment type="cofactor">
    <cofactor evidence="1">
        <name>Mg(2+)</name>
        <dbReference type="ChEBI" id="CHEBI:18420"/>
    </cofactor>
</comment>
<dbReference type="Gene3D" id="3.40.50.620">
    <property type="entry name" value="HUPs"/>
    <property type="match status" value="1"/>
</dbReference>
<dbReference type="RefSeq" id="WP_186953978.1">
    <property type="nucleotide sequence ID" value="NZ_JACOFX010000005.1"/>
</dbReference>
<keyword evidence="2" id="KW-0808">Transferase</keyword>